<organism evidence="8 9">
    <name type="scientific">Allacma fusca</name>
    <dbReference type="NCBI Taxonomy" id="39272"/>
    <lineage>
        <taxon>Eukaryota</taxon>
        <taxon>Metazoa</taxon>
        <taxon>Ecdysozoa</taxon>
        <taxon>Arthropoda</taxon>
        <taxon>Hexapoda</taxon>
        <taxon>Collembola</taxon>
        <taxon>Symphypleona</taxon>
        <taxon>Sminthuridae</taxon>
        <taxon>Allacma</taxon>
    </lineage>
</organism>
<dbReference type="PANTHER" id="PTHR21422:SF9">
    <property type="entry name" value="RAB3 GTPASE-ACTIVATING PROTEIN CATALYTIC SUBUNIT"/>
    <property type="match status" value="1"/>
</dbReference>
<evidence type="ECO:0000313" key="9">
    <source>
        <dbReference type="Proteomes" id="UP000708208"/>
    </source>
</evidence>
<protein>
    <recommendedName>
        <fullName evidence="3">Rab3 GTPase-activating protein catalytic subunit</fullName>
    </recommendedName>
</protein>
<proteinExistence type="inferred from homology"/>
<evidence type="ECO:0000256" key="4">
    <source>
        <dbReference type="ARBA" id="ARBA00022468"/>
    </source>
</evidence>
<evidence type="ECO:0000313" key="8">
    <source>
        <dbReference type="EMBL" id="CAG7837110.1"/>
    </source>
</evidence>
<evidence type="ECO:0000259" key="7">
    <source>
        <dbReference type="Pfam" id="PF13890"/>
    </source>
</evidence>
<evidence type="ECO:0000256" key="3">
    <source>
        <dbReference type="ARBA" id="ARBA00015817"/>
    </source>
</evidence>
<dbReference type="InterPro" id="IPR026147">
    <property type="entry name" value="Rab3GAP1_conserved"/>
</dbReference>
<keyword evidence="4" id="KW-0343">GTPase activation</keyword>
<keyword evidence="5" id="KW-0963">Cytoplasm</keyword>
<dbReference type="EMBL" id="CAJVCH010571290">
    <property type="protein sequence ID" value="CAG7837110.1"/>
    <property type="molecule type" value="Genomic_DNA"/>
</dbReference>
<name>A0A8J2ME53_9HEXA</name>
<sequence length="463" mass="52410">MSRGLERGSPNSGTCLLNQKLQMLNCCIEKKIHREKKENEKMSVSEGIESPVEESEDEDDEFFDCDDNISLPPSADSVPRMNKPVGRLRKCGRLRLLKTGEPMYIPITQDPAPLTEDVVEEQAKILVELGNDAEGSELRAKMMSASLLSDMESFKAANPGAILDDFVRWYSPRDWIETDELDEYGNPIGSLSARMKVPGNLWSEVWSNAQSVPARRQRRLFDDTREAEKVLHWMSSRTLRDVSQLIFPCVIHAVTLKVLEEADKLSVNYNIPGTFVQQVTQLTRSIVPATSLSNNNSDKTESNVNNYRSCVMSSIGLCEKEITQIRSFQQKFPQVDLDEVLKRKASVQELDGVLMSPSSSETELIPNYIKVDGGAKSAVAEVIKEIFHMERVKNQNDEPEDEFKFGEPVRRVFILRYCPQKTTTTSDAHHYNQEETLPQRMSCLLKKNEFLLAGTFTTKTDLS</sequence>
<evidence type="ECO:0000256" key="1">
    <source>
        <dbReference type="ARBA" id="ARBA00004496"/>
    </source>
</evidence>
<dbReference type="GO" id="GO:0005096">
    <property type="term" value="F:GTPase activator activity"/>
    <property type="evidence" value="ECO:0007669"/>
    <property type="project" value="UniProtKB-KW"/>
</dbReference>
<dbReference type="Pfam" id="PF13890">
    <property type="entry name" value="Rab3-GTPase_cat"/>
    <property type="match status" value="1"/>
</dbReference>
<feature type="region of interest" description="Disordered" evidence="6">
    <location>
        <begin position="38"/>
        <end position="59"/>
    </location>
</feature>
<comment type="caution">
    <text evidence="8">The sequence shown here is derived from an EMBL/GenBank/DDBJ whole genome shotgun (WGS) entry which is preliminary data.</text>
</comment>
<accession>A0A8J2ME53</accession>
<evidence type="ECO:0000256" key="5">
    <source>
        <dbReference type="ARBA" id="ARBA00022490"/>
    </source>
</evidence>
<keyword evidence="9" id="KW-1185">Reference proteome</keyword>
<comment type="subcellular location">
    <subcellularLocation>
        <location evidence="1">Cytoplasm</location>
    </subcellularLocation>
</comment>
<reference evidence="8" key="1">
    <citation type="submission" date="2021-06" db="EMBL/GenBank/DDBJ databases">
        <authorList>
            <person name="Hodson N. C."/>
            <person name="Mongue J. A."/>
            <person name="Jaron S. K."/>
        </authorList>
    </citation>
    <scope>NUCLEOTIDE SEQUENCE</scope>
</reference>
<dbReference type="OrthoDB" id="17346at2759"/>
<gene>
    <name evidence="8" type="ORF">AFUS01_LOCUS46272</name>
</gene>
<feature type="domain" description="Rab3GAP catalytic subunit conserved" evidence="7">
    <location>
        <begin position="82"/>
        <end position="234"/>
    </location>
</feature>
<dbReference type="AlphaFoldDB" id="A0A8J2ME53"/>
<dbReference type="GO" id="GO:0005737">
    <property type="term" value="C:cytoplasm"/>
    <property type="evidence" value="ECO:0007669"/>
    <property type="project" value="UniProtKB-SubCell"/>
</dbReference>
<comment type="similarity">
    <text evidence="2">Belongs to the Rab3-GAP catalytic subunit family.</text>
</comment>
<dbReference type="InterPro" id="IPR045700">
    <property type="entry name" value="Rab3GAP1"/>
</dbReference>
<evidence type="ECO:0000256" key="6">
    <source>
        <dbReference type="SAM" id="MobiDB-lite"/>
    </source>
</evidence>
<dbReference type="Proteomes" id="UP000708208">
    <property type="component" value="Unassembled WGS sequence"/>
</dbReference>
<evidence type="ECO:0000256" key="2">
    <source>
        <dbReference type="ARBA" id="ARBA00008856"/>
    </source>
</evidence>
<dbReference type="PANTHER" id="PTHR21422">
    <property type="entry name" value="RAB3 GTPASE-ACTIVATING PROTEIN CATALYTIC SUBUNIT"/>
    <property type="match status" value="1"/>
</dbReference>